<feature type="compositionally biased region" description="Basic and acidic residues" evidence="3">
    <location>
        <begin position="93"/>
        <end position="105"/>
    </location>
</feature>
<feature type="region of interest" description="Disordered" evidence="3">
    <location>
        <begin position="127"/>
        <end position="146"/>
    </location>
</feature>
<reference evidence="8" key="1">
    <citation type="submission" date="2017-02" db="UniProtKB">
        <authorList>
            <consortium name="WormBaseParasite"/>
        </authorList>
    </citation>
    <scope>IDENTIFICATION</scope>
</reference>
<dbReference type="SUPFAM" id="SSF50729">
    <property type="entry name" value="PH domain-like"/>
    <property type="match status" value="1"/>
</dbReference>
<dbReference type="STRING" id="318479.A0A0N4U2K5"/>
<evidence type="ECO:0000313" key="5">
    <source>
        <dbReference type="EMBL" id="VDN55303.1"/>
    </source>
</evidence>
<keyword evidence="2" id="KW-0539">Nucleus</keyword>
<dbReference type="PANTHER" id="PTHR23138">
    <property type="entry name" value="RAN BINDING PROTEIN"/>
    <property type="match status" value="1"/>
</dbReference>
<feature type="region of interest" description="Disordered" evidence="3">
    <location>
        <begin position="80"/>
        <end position="108"/>
    </location>
</feature>
<name>A0A0N4U2K5_DRAME</name>
<proteinExistence type="predicted"/>
<dbReference type="Gene3D" id="2.30.29.30">
    <property type="entry name" value="Pleckstrin-homology domain (PH domain)/Phosphotyrosine-binding domain (PTB)"/>
    <property type="match status" value="1"/>
</dbReference>
<comment type="subcellular location">
    <subcellularLocation>
        <location evidence="1">Nucleus</location>
    </subcellularLocation>
</comment>
<dbReference type="EMBL" id="UYYG01001152">
    <property type="protein sequence ID" value="VDN55303.1"/>
    <property type="molecule type" value="Genomic_DNA"/>
</dbReference>
<evidence type="ECO:0000313" key="7">
    <source>
        <dbReference type="Proteomes" id="UP000274756"/>
    </source>
</evidence>
<dbReference type="WBParaSite" id="DME_0000091601-mRNA-1">
    <property type="protein sequence ID" value="DME_0000091601-mRNA-1"/>
    <property type="gene ID" value="DME_0000091601"/>
</dbReference>
<dbReference type="InterPro" id="IPR000156">
    <property type="entry name" value="Ran_bind_dom"/>
</dbReference>
<dbReference type="Proteomes" id="UP000038040">
    <property type="component" value="Unplaced"/>
</dbReference>
<evidence type="ECO:0000313" key="6">
    <source>
        <dbReference type="Proteomes" id="UP000038040"/>
    </source>
</evidence>
<reference evidence="5 7" key="2">
    <citation type="submission" date="2018-11" db="EMBL/GenBank/DDBJ databases">
        <authorList>
            <consortium name="Pathogen Informatics"/>
        </authorList>
    </citation>
    <scope>NUCLEOTIDE SEQUENCE [LARGE SCALE GENOMIC DNA]</scope>
</reference>
<evidence type="ECO:0000259" key="4">
    <source>
        <dbReference type="PROSITE" id="PS50196"/>
    </source>
</evidence>
<evidence type="ECO:0000256" key="2">
    <source>
        <dbReference type="ARBA" id="ARBA00023242"/>
    </source>
</evidence>
<dbReference type="Pfam" id="PF00638">
    <property type="entry name" value="Ran_BP1"/>
    <property type="match status" value="1"/>
</dbReference>
<organism evidence="6 8">
    <name type="scientific">Dracunculus medinensis</name>
    <name type="common">Guinea worm</name>
    <dbReference type="NCBI Taxonomy" id="318479"/>
    <lineage>
        <taxon>Eukaryota</taxon>
        <taxon>Metazoa</taxon>
        <taxon>Ecdysozoa</taxon>
        <taxon>Nematoda</taxon>
        <taxon>Chromadorea</taxon>
        <taxon>Rhabditida</taxon>
        <taxon>Spirurina</taxon>
        <taxon>Dracunculoidea</taxon>
        <taxon>Dracunculidae</taxon>
        <taxon>Dracunculus</taxon>
    </lineage>
</organism>
<dbReference type="PANTHER" id="PTHR23138:SF142">
    <property type="entry name" value="RAN-BINDING PROTEIN 3B-RELATED"/>
    <property type="match status" value="1"/>
</dbReference>
<keyword evidence="7" id="KW-1185">Reference proteome</keyword>
<evidence type="ECO:0000256" key="3">
    <source>
        <dbReference type="SAM" id="MobiDB-lite"/>
    </source>
</evidence>
<sequence length="332" mass="37484">MSNLKKKVFEFKSSKLSTVADQMWQTSKNEFKAEQTSIKLDLGRTLDVEKITDSVNNAPDAVNCGSFIFGSRLTERVIVDSEDSKKSNKGAVNKKENDKQSKDSLPKSVSDVFQAIRQKSPKASFCLQGDKDASTSKNGKNFSDEALDYDSSSKTVSSSEPVEIFTGEEGEENVYNVTCKLHSFDAKLQKWIERGMATLRINRLLQSDLSEYRIGIFYLLFNFIYNWESIAFKLPVGRGTGNMRVLLNSRITSDMMVEKISSKRIKFSATTPDSHLPVLFLTTASEFVTEQLLRHLTEFAEIKKGDKRKRKVSDNDRDEGVIQAKKAIAKEY</sequence>
<evidence type="ECO:0000256" key="1">
    <source>
        <dbReference type="ARBA" id="ARBA00004123"/>
    </source>
</evidence>
<dbReference type="PROSITE" id="PS50196">
    <property type="entry name" value="RANBD1"/>
    <property type="match status" value="1"/>
</dbReference>
<dbReference type="SMART" id="SM00160">
    <property type="entry name" value="RanBD"/>
    <property type="match status" value="1"/>
</dbReference>
<feature type="domain" description="RanBD1" evidence="4">
    <location>
        <begin position="151"/>
        <end position="314"/>
    </location>
</feature>
<accession>A0A0N4U2K5</accession>
<dbReference type="InterPro" id="IPR045255">
    <property type="entry name" value="RanBP1-like"/>
</dbReference>
<dbReference type="GO" id="GO:0006611">
    <property type="term" value="P:protein export from nucleus"/>
    <property type="evidence" value="ECO:0007669"/>
    <property type="project" value="TreeGrafter"/>
</dbReference>
<protein>
    <submittedName>
        <fullName evidence="8">RanBD1 domain-containing protein</fullName>
    </submittedName>
</protein>
<gene>
    <name evidence="5" type="ORF">DME_LOCUS5276</name>
</gene>
<dbReference type="GO" id="GO:0005634">
    <property type="term" value="C:nucleus"/>
    <property type="evidence" value="ECO:0007669"/>
    <property type="project" value="UniProtKB-SubCell"/>
</dbReference>
<dbReference type="CDD" id="cd13180">
    <property type="entry name" value="RanBD_RanBP3"/>
    <property type="match status" value="1"/>
</dbReference>
<dbReference type="OrthoDB" id="185618at2759"/>
<evidence type="ECO:0000313" key="8">
    <source>
        <dbReference type="WBParaSite" id="DME_0000091601-mRNA-1"/>
    </source>
</evidence>
<dbReference type="Proteomes" id="UP000274756">
    <property type="component" value="Unassembled WGS sequence"/>
</dbReference>
<dbReference type="AlphaFoldDB" id="A0A0N4U2K5"/>
<dbReference type="InterPro" id="IPR011993">
    <property type="entry name" value="PH-like_dom_sf"/>
</dbReference>